<gene>
    <name evidence="1" type="ORF">LOK49_LG13G01262</name>
</gene>
<reference evidence="1 2" key="1">
    <citation type="journal article" date="2022" name="Plant J.">
        <title>Chromosome-level genome of Camellia lanceoleosa provides a valuable resource for understanding genome evolution and self-incompatibility.</title>
        <authorList>
            <person name="Gong W."/>
            <person name="Xiao S."/>
            <person name="Wang L."/>
            <person name="Liao Z."/>
            <person name="Chang Y."/>
            <person name="Mo W."/>
            <person name="Hu G."/>
            <person name="Li W."/>
            <person name="Zhao G."/>
            <person name="Zhu H."/>
            <person name="Hu X."/>
            <person name="Ji K."/>
            <person name="Xiang X."/>
            <person name="Song Q."/>
            <person name="Yuan D."/>
            <person name="Jin S."/>
            <person name="Zhang L."/>
        </authorList>
    </citation>
    <scope>NUCLEOTIDE SEQUENCE [LARGE SCALE GENOMIC DNA]</scope>
    <source>
        <strain evidence="1">SQ_2022a</strain>
    </source>
</reference>
<protein>
    <submittedName>
        <fullName evidence="1">Pyrophosphate--fructose 6-phosphate 1-phosphotransferase subunit beta 2</fullName>
    </submittedName>
</protein>
<keyword evidence="2" id="KW-1185">Reference proteome</keyword>
<evidence type="ECO:0000313" key="1">
    <source>
        <dbReference type="EMBL" id="KAI7988812.1"/>
    </source>
</evidence>
<evidence type="ECO:0000313" key="2">
    <source>
        <dbReference type="Proteomes" id="UP001060215"/>
    </source>
</evidence>
<comment type="caution">
    <text evidence="1">The sequence shown here is derived from an EMBL/GenBank/DDBJ whole genome shotgun (WGS) entry which is preliminary data.</text>
</comment>
<accession>A0ACC0FJ55</accession>
<name>A0ACC0FJ55_9ERIC</name>
<organism evidence="1 2">
    <name type="scientific">Camellia lanceoleosa</name>
    <dbReference type="NCBI Taxonomy" id="1840588"/>
    <lineage>
        <taxon>Eukaryota</taxon>
        <taxon>Viridiplantae</taxon>
        <taxon>Streptophyta</taxon>
        <taxon>Embryophyta</taxon>
        <taxon>Tracheophyta</taxon>
        <taxon>Spermatophyta</taxon>
        <taxon>Magnoliopsida</taxon>
        <taxon>eudicotyledons</taxon>
        <taxon>Gunneridae</taxon>
        <taxon>Pentapetalae</taxon>
        <taxon>asterids</taxon>
        <taxon>Ericales</taxon>
        <taxon>Theaceae</taxon>
        <taxon>Camellia</taxon>
    </lineage>
</organism>
<dbReference type="EMBL" id="CM045771">
    <property type="protein sequence ID" value="KAI7988812.1"/>
    <property type="molecule type" value="Genomic_DNA"/>
</dbReference>
<sequence>MLVPGESAEFPSGLKLKIGVVLSGGQAPRGHNVISGIFGSLQRKHSVRVQGWTNWDHEVQICGVDSRVHLPVQKSGQNYLNET</sequence>
<dbReference type="Proteomes" id="UP001060215">
    <property type="component" value="Chromosome 14"/>
</dbReference>
<proteinExistence type="predicted"/>